<dbReference type="AlphaFoldDB" id="A0A8S1MPC3"/>
<keyword evidence="5" id="KW-1185">Reference proteome</keyword>
<dbReference type="InterPro" id="IPR001005">
    <property type="entry name" value="SANT/Myb"/>
</dbReference>
<dbReference type="EMBL" id="CAJJDM010000061">
    <property type="protein sequence ID" value="CAD8078615.1"/>
    <property type="molecule type" value="Genomic_DNA"/>
</dbReference>
<dbReference type="GO" id="GO:0000981">
    <property type="term" value="F:DNA-binding transcription factor activity, RNA polymerase II-specific"/>
    <property type="evidence" value="ECO:0007669"/>
    <property type="project" value="TreeGrafter"/>
</dbReference>
<dbReference type="Proteomes" id="UP000688137">
    <property type="component" value="Unassembled WGS sequence"/>
</dbReference>
<dbReference type="PANTHER" id="PTHR45614">
    <property type="entry name" value="MYB PROTEIN-RELATED"/>
    <property type="match status" value="1"/>
</dbReference>
<feature type="domain" description="Myb-like" evidence="2">
    <location>
        <begin position="5"/>
        <end position="58"/>
    </location>
</feature>
<feature type="domain" description="HTH myb-type" evidence="3">
    <location>
        <begin position="59"/>
        <end position="113"/>
    </location>
</feature>
<proteinExistence type="predicted"/>
<sequence>MKECRQNWNQQEDQQLQELHQIYGEQWKKIAELLHLSHKSQGKIRSAAACRERYQNILKPTLNKNQWTREEEIKLFSLQKLYGNCWTKITEKMKDRSELICKNYFYATIRRVLRRLCKQVGIIKPSLMLKSIKPSVLMSIYMENNQEIQLVFKEEVRCQLNQLITKYQFIQKEENIKIDNEEIQNMRQLIQELVNANQYLESKNEVLLLRKNKTNILMINQDQMQMEKETIIKRIRLKQNIFVIRQPNFNYQKQQKEYIMKNSSINENNNNYSQLIPIQYTQIDENQFQNQENFNLYQTQAYFQNYMAYSKYVSQYYQQLVNYYSPYQYQYNQYNNYLLQQRY</sequence>
<evidence type="ECO:0008006" key="6">
    <source>
        <dbReference type="Google" id="ProtNLM"/>
    </source>
</evidence>
<keyword evidence="1" id="KW-0175">Coiled coil</keyword>
<feature type="domain" description="HTH myb-type" evidence="3">
    <location>
        <begin position="1"/>
        <end position="58"/>
    </location>
</feature>
<organism evidence="4 5">
    <name type="scientific">Paramecium primaurelia</name>
    <dbReference type="NCBI Taxonomy" id="5886"/>
    <lineage>
        <taxon>Eukaryota</taxon>
        <taxon>Sar</taxon>
        <taxon>Alveolata</taxon>
        <taxon>Ciliophora</taxon>
        <taxon>Intramacronucleata</taxon>
        <taxon>Oligohymenophorea</taxon>
        <taxon>Peniculida</taxon>
        <taxon>Parameciidae</taxon>
        <taxon>Paramecium</taxon>
    </lineage>
</organism>
<dbReference type="SMART" id="SM00717">
    <property type="entry name" value="SANT"/>
    <property type="match status" value="2"/>
</dbReference>
<reference evidence="4" key="1">
    <citation type="submission" date="2021-01" db="EMBL/GenBank/DDBJ databases">
        <authorList>
            <consortium name="Genoscope - CEA"/>
            <person name="William W."/>
        </authorList>
    </citation>
    <scope>NUCLEOTIDE SEQUENCE</scope>
</reference>
<dbReference type="InterPro" id="IPR017930">
    <property type="entry name" value="Myb_dom"/>
</dbReference>
<dbReference type="PANTHER" id="PTHR45614:SF274">
    <property type="entry name" value="MYB-LIKE DNA-BINDING PROTEIN"/>
    <property type="match status" value="1"/>
</dbReference>
<protein>
    <recommendedName>
        <fullName evidence="6">Myb-like DNA-binding domain protein</fullName>
    </recommendedName>
</protein>
<evidence type="ECO:0000313" key="5">
    <source>
        <dbReference type="Proteomes" id="UP000688137"/>
    </source>
</evidence>
<dbReference type="GO" id="GO:0005634">
    <property type="term" value="C:nucleus"/>
    <property type="evidence" value="ECO:0007669"/>
    <property type="project" value="TreeGrafter"/>
</dbReference>
<dbReference type="GO" id="GO:0000978">
    <property type="term" value="F:RNA polymerase II cis-regulatory region sequence-specific DNA binding"/>
    <property type="evidence" value="ECO:0007669"/>
    <property type="project" value="TreeGrafter"/>
</dbReference>
<evidence type="ECO:0000259" key="2">
    <source>
        <dbReference type="PROSITE" id="PS50090"/>
    </source>
</evidence>
<name>A0A8S1MPC3_PARPR</name>
<evidence type="ECO:0000313" key="4">
    <source>
        <dbReference type="EMBL" id="CAD8078615.1"/>
    </source>
</evidence>
<dbReference type="CDD" id="cd00167">
    <property type="entry name" value="SANT"/>
    <property type="match status" value="1"/>
</dbReference>
<dbReference type="PROSITE" id="PS50090">
    <property type="entry name" value="MYB_LIKE"/>
    <property type="match status" value="2"/>
</dbReference>
<evidence type="ECO:0000259" key="3">
    <source>
        <dbReference type="PROSITE" id="PS51294"/>
    </source>
</evidence>
<feature type="domain" description="Myb-like" evidence="2">
    <location>
        <begin position="59"/>
        <end position="109"/>
    </location>
</feature>
<comment type="caution">
    <text evidence="4">The sequence shown here is derived from an EMBL/GenBank/DDBJ whole genome shotgun (WGS) entry which is preliminary data.</text>
</comment>
<gene>
    <name evidence="4" type="ORF">PPRIM_AZ9-3.1.T0600164</name>
</gene>
<accession>A0A8S1MPC3</accession>
<dbReference type="Pfam" id="PF13921">
    <property type="entry name" value="Myb_DNA-bind_6"/>
    <property type="match status" value="1"/>
</dbReference>
<feature type="coiled-coil region" evidence="1">
    <location>
        <begin position="153"/>
        <end position="203"/>
    </location>
</feature>
<dbReference type="InterPro" id="IPR050560">
    <property type="entry name" value="MYB_TF"/>
</dbReference>
<dbReference type="PROSITE" id="PS51294">
    <property type="entry name" value="HTH_MYB"/>
    <property type="match status" value="2"/>
</dbReference>
<evidence type="ECO:0000256" key="1">
    <source>
        <dbReference type="SAM" id="Coils"/>
    </source>
</evidence>